<evidence type="ECO:0000256" key="11">
    <source>
        <dbReference type="ARBA" id="ARBA00022967"/>
    </source>
</evidence>
<feature type="compositionally biased region" description="Acidic residues" evidence="18">
    <location>
        <begin position="283"/>
        <end position="307"/>
    </location>
</feature>
<dbReference type="InterPro" id="IPR003653">
    <property type="entry name" value="Peptidase_C48_C"/>
</dbReference>
<feature type="binding site" evidence="15">
    <location>
        <position position="456"/>
    </location>
    <ligand>
        <name>ATP</name>
        <dbReference type="ChEBI" id="CHEBI:30616"/>
    </ligand>
</feature>
<keyword evidence="6 16" id="KW-0479">Metal-binding</keyword>
<dbReference type="GO" id="GO:0008234">
    <property type="term" value="F:cysteine-type peptidase activity"/>
    <property type="evidence" value="ECO:0007669"/>
    <property type="project" value="InterPro"/>
</dbReference>
<evidence type="ECO:0000256" key="3">
    <source>
        <dbReference type="ARBA" id="ARBA00008109"/>
    </source>
</evidence>
<dbReference type="ExpressionAtlas" id="A0A3L6GC60">
    <property type="expression patterns" value="baseline and differential"/>
</dbReference>
<dbReference type="SUPFAM" id="SSF54001">
    <property type="entry name" value="Cysteine proteinases"/>
    <property type="match status" value="1"/>
</dbReference>
<evidence type="ECO:0000256" key="10">
    <source>
        <dbReference type="ARBA" id="ARBA00022842"/>
    </source>
</evidence>
<feature type="binding site" evidence="15">
    <location>
        <position position="632"/>
    </location>
    <ligand>
        <name>ATP</name>
        <dbReference type="ChEBI" id="CHEBI:30616"/>
    </ligand>
</feature>
<dbReference type="PANTHER" id="PTHR24092">
    <property type="entry name" value="PROBABLE PHOSPHOLIPID-TRANSPORTING ATPASE"/>
    <property type="match status" value="1"/>
</dbReference>
<keyword evidence="7 15" id="KW-0547">Nucleotide-binding</keyword>
<feature type="binding site" evidence="15">
    <location>
        <position position="654"/>
    </location>
    <ligand>
        <name>ATP</name>
        <dbReference type="ChEBI" id="CHEBI:30616"/>
    </ligand>
</feature>
<dbReference type="SUPFAM" id="SSF81665">
    <property type="entry name" value="Calcium ATPase, transmembrane domain M"/>
    <property type="match status" value="1"/>
</dbReference>
<dbReference type="GO" id="GO:0016020">
    <property type="term" value="C:membrane"/>
    <property type="evidence" value="ECO:0007669"/>
    <property type="project" value="UniProtKB-SubCell"/>
</dbReference>
<evidence type="ECO:0000256" key="8">
    <source>
        <dbReference type="ARBA" id="ARBA00022801"/>
    </source>
</evidence>
<sequence>MEKLKKIVANRSFFIFYDEIKNRAQIKDKERIQQMEKNLVVDIEDVTISEAVFVKTFKPYGRLHTSIIETLIRIWNKSWDDRIILSLLAVIFVPFIIDQHWSLVVVEPGREVITVLDSFYELRLCEKRHENLMAQLQKNLYPFIGLENATHRFITPPVVQKQNNSHDCGFHMLLYIKRYEDQNYHNISEDEVIMCRIETAMLLLNNEDNKCRDKFTESHAITKEQKKEKVRDKVDDKKRDRKDESSDDDYEDKSEEEEEEGTGDNEEKGNNNGGKDKKKKSGDDEDEEEDKDKSEEEEGTDDDEESFEGEKGNNNGGKDKKKKSKTKKKKTNIKDSLKISVRSKMTKGYKPCDFKIADNWTQNLGNKELRQQLSRKIVDNKDYKSVQFMSPKSDTARRDTDTWNLTGSDIAKSFVDKTLCEDTVVTFYVQCLMYDEGQQIQRYLEAVEMYSQLGLRTLCLGWRDLKENEYKEWSKNFQKASCSLDNREFKIAEVCNSLEQDLQILGVTAIEDRLQDGVPETIKLLRNAGINVWMLTGDKQNTAIQIGLLCNLITSGPNSQLLSISGKTEEDVLRSLERALFIMKNTSETKGLAFVLDGWALELILKHSKESFTRLAMLSKTAICCRMTPLQKAQLVAILKSVGYLTLAIGDGGNDVRMIQEANIGVGISGREGLQAARAADYSIGKFKFLKRLILIHGRYSYNRTAFISQYSFYKSLLMCFIQILFAFLSGLSGTSLFNSISLMAYNVFYTSLPVMTIIFDKDISETTVMQYPQILLHSQAGRLLNLTTFCGWFGRSLYHALVVFFITICAYSDEKSEMQELSMVALSGCIWLQAFVVTMDTNSFTCPQILLIWGNFVAFYMINLILSTVPSLQLYTITFRLCSQPSYWISMALTVAVGMGPVVAFRYLKNLYQPSAVNILQQVEQRNGSIRTSGNLESAGANLTNLLTGSRKNRDSNYRPLLSESAESVSASGS</sequence>
<feature type="binding site" evidence="15">
    <location>
        <position position="626"/>
    </location>
    <ligand>
        <name>ATP</name>
        <dbReference type="ChEBI" id="CHEBI:30616"/>
    </ligand>
</feature>
<feature type="transmembrane region" description="Helical" evidence="17">
    <location>
        <begin position="888"/>
        <end position="909"/>
    </location>
</feature>
<keyword evidence="12 17" id="KW-1133">Transmembrane helix</keyword>
<evidence type="ECO:0000256" key="18">
    <source>
        <dbReference type="SAM" id="MobiDB-lite"/>
    </source>
</evidence>
<evidence type="ECO:0000256" key="6">
    <source>
        <dbReference type="ARBA" id="ARBA00022723"/>
    </source>
</evidence>
<feature type="transmembrane region" description="Helical" evidence="17">
    <location>
        <begin position="824"/>
        <end position="840"/>
    </location>
</feature>
<name>A0A3L6GC60_MAIZE</name>
<evidence type="ECO:0000313" key="20">
    <source>
        <dbReference type="EMBL" id="PWZ46143.1"/>
    </source>
</evidence>
<dbReference type="InterPro" id="IPR032630">
    <property type="entry name" value="P_typ_ATPase_c"/>
</dbReference>
<evidence type="ECO:0000256" key="9">
    <source>
        <dbReference type="ARBA" id="ARBA00022840"/>
    </source>
</evidence>
<evidence type="ECO:0000256" key="12">
    <source>
        <dbReference type="ARBA" id="ARBA00022989"/>
    </source>
</evidence>
<organism evidence="20 21">
    <name type="scientific">Zea mays</name>
    <name type="common">Maize</name>
    <dbReference type="NCBI Taxonomy" id="4577"/>
    <lineage>
        <taxon>Eukaryota</taxon>
        <taxon>Viridiplantae</taxon>
        <taxon>Streptophyta</taxon>
        <taxon>Embryophyta</taxon>
        <taxon>Tracheophyta</taxon>
        <taxon>Spermatophyta</taxon>
        <taxon>Magnoliopsida</taxon>
        <taxon>Liliopsida</taxon>
        <taxon>Poales</taxon>
        <taxon>Poaceae</taxon>
        <taxon>PACMAD clade</taxon>
        <taxon>Panicoideae</taxon>
        <taxon>Andropogonodae</taxon>
        <taxon>Andropogoneae</taxon>
        <taxon>Tripsacinae</taxon>
        <taxon>Zea</taxon>
    </lineage>
</organism>
<dbReference type="InterPro" id="IPR036412">
    <property type="entry name" value="HAD-like_sf"/>
</dbReference>
<dbReference type="GO" id="GO:0015914">
    <property type="term" value="P:phospholipid transport"/>
    <property type="evidence" value="ECO:0007669"/>
    <property type="project" value="InterPro"/>
</dbReference>
<keyword evidence="9 15" id="KW-0067">ATP-binding</keyword>
<dbReference type="NCBIfam" id="TIGR01652">
    <property type="entry name" value="ATPase-Plipid"/>
    <property type="match status" value="1"/>
</dbReference>
<dbReference type="Proteomes" id="UP000251960">
    <property type="component" value="Chromosome 10"/>
</dbReference>
<dbReference type="InterPro" id="IPR001757">
    <property type="entry name" value="P_typ_ATPase"/>
</dbReference>
<comment type="cofactor">
    <cofactor evidence="16">
        <name>Mg(2+)</name>
        <dbReference type="ChEBI" id="CHEBI:18420"/>
    </cofactor>
</comment>
<dbReference type="PRINTS" id="PR00119">
    <property type="entry name" value="CATATPASE"/>
</dbReference>
<evidence type="ECO:0000256" key="15">
    <source>
        <dbReference type="PIRSR" id="PIRSR606539-2"/>
    </source>
</evidence>
<feature type="transmembrane region" description="Helical" evidence="17">
    <location>
        <begin position="793"/>
        <end position="812"/>
    </location>
</feature>
<keyword evidence="11 17" id="KW-1278">Translocase</keyword>
<comment type="subcellular location">
    <subcellularLocation>
        <location evidence="1 17">Membrane</location>
        <topology evidence="1 17">Multi-pass membrane protein</topology>
    </subcellularLocation>
</comment>
<evidence type="ECO:0000256" key="5">
    <source>
        <dbReference type="ARBA" id="ARBA00022692"/>
    </source>
</evidence>
<feature type="compositionally biased region" description="Basic residues" evidence="18">
    <location>
        <begin position="319"/>
        <end position="331"/>
    </location>
</feature>
<dbReference type="Pfam" id="PF16212">
    <property type="entry name" value="PhoLip_ATPase_C"/>
    <property type="match status" value="1"/>
</dbReference>
<dbReference type="InterPro" id="IPR038765">
    <property type="entry name" value="Papain-like_cys_pep_sf"/>
</dbReference>
<evidence type="ECO:0000256" key="14">
    <source>
        <dbReference type="ARBA" id="ARBA00034036"/>
    </source>
</evidence>
<dbReference type="InterPro" id="IPR023298">
    <property type="entry name" value="ATPase_P-typ_TM_dom_sf"/>
</dbReference>
<keyword evidence="4" id="KW-0645">Protease</keyword>
<dbReference type="FunFam" id="3.40.50.1000:FF:000084">
    <property type="entry name" value="Phospholipid-transporting ATPase"/>
    <property type="match status" value="1"/>
</dbReference>
<feature type="compositionally biased region" description="Basic and acidic residues" evidence="18">
    <location>
        <begin position="223"/>
        <end position="244"/>
    </location>
</feature>
<dbReference type="InterPro" id="IPR023214">
    <property type="entry name" value="HAD_sf"/>
</dbReference>
<evidence type="ECO:0000313" key="21">
    <source>
        <dbReference type="Proteomes" id="UP000251960"/>
    </source>
</evidence>
<protein>
    <recommendedName>
        <fullName evidence="17">Phospholipid-transporting ATPase</fullName>
        <ecNumber evidence="17">7.6.2.1</ecNumber>
    </recommendedName>
</protein>
<dbReference type="GO" id="GO:0140326">
    <property type="term" value="F:ATPase-coupled intramembrane lipid transporter activity"/>
    <property type="evidence" value="ECO:0007669"/>
    <property type="project" value="UniProtKB-EC"/>
</dbReference>
<evidence type="ECO:0000256" key="7">
    <source>
        <dbReference type="ARBA" id="ARBA00022741"/>
    </source>
</evidence>
<feature type="binding site" evidence="15">
    <location>
        <position position="538"/>
    </location>
    <ligand>
        <name>ATP</name>
        <dbReference type="ChEBI" id="CHEBI:30616"/>
    </ligand>
</feature>
<keyword evidence="5 17" id="KW-0812">Transmembrane</keyword>
<feature type="transmembrane region" description="Helical" evidence="17">
    <location>
        <begin position="83"/>
        <end position="101"/>
    </location>
</feature>
<comment type="catalytic activity">
    <reaction evidence="14 17">
        <text>ATP + H2O + phospholipidSide 1 = ADP + phosphate + phospholipidSide 2.</text>
        <dbReference type="EC" id="7.6.2.1"/>
    </reaction>
</comment>
<evidence type="ECO:0000256" key="1">
    <source>
        <dbReference type="ARBA" id="ARBA00004141"/>
    </source>
</evidence>
<evidence type="ECO:0000256" key="2">
    <source>
        <dbReference type="ARBA" id="ARBA00005234"/>
    </source>
</evidence>
<feature type="transmembrane region" description="Helical" evidence="17">
    <location>
        <begin position="852"/>
        <end position="876"/>
    </location>
</feature>
<feature type="binding site" evidence="16">
    <location>
        <position position="651"/>
    </location>
    <ligand>
        <name>Mg(2+)</name>
        <dbReference type="ChEBI" id="CHEBI:18420"/>
    </ligand>
</feature>
<dbReference type="Pfam" id="PF02902">
    <property type="entry name" value="Peptidase_C48"/>
    <property type="match status" value="1"/>
</dbReference>
<feature type="domain" description="Ubiquitin-like protease family profile" evidence="19">
    <location>
        <begin position="1"/>
        <end position="179"/>
    </location>
</feature>
<evidence type="ECO:0000256" key="13">
    <source>
        <dbReference type="ARBA" id="ARBA00023136"/>
    </source>
</evidence>
<keyword evidence="10 16" id="KW-0460">Magnesium</keyword>
<dbReference type="NCBIfam" id="TIGR01494">
    <property type="entry name" value="ATPase_P-type"/>
    <property type="match status" value="1"/>
</dbReference>
<feature type="binding site" evidence="15">
    <location>
        <position position="537"/>
    </location>
    <ligand>
        <name>ATP</name>
        <dbReference type="ChEBI" id="CHEBI:30616"/>
    </ligand>
</feature>
<accession>A0A3L6GC60</accession>
<feature type="binding site" evidence="15">
    <location>
        <position position="655"/>
    </location>
    <ligand>
        <name>ATP</name>
        <dbReference type="ChEBI" id="CHEBI:30616"/>
    </ligand>
</feature>
<dbReference type="PANTHER" id="PTHR24092:SF199">
    <property type="entry name" value="PHOSPHOLIPID-TRANSPORTING ATPASE"/>
    <property type="match status" value="1"/>
</dbReference>
<keyword evidence="8" id="KW-0378">Hydrolase</keyword>
<feature type="compositionally biased region" description="Acidic residues" evidence="18">
    <location>
        <begin position="245"/>
        <end position="264"/>
    </location>
</feature>
<dbReference type="SUPFAM" id="SSF56784">
    <property type="entry name" value="HAD-like"/>
    <property type="match status" value="1"/>
</dbReference>
<comment type="similarity">
    <text evidence="3 17">Belongs to the cation transport ATPase (P-type) (TC 3.A.3) family. Type IV subfamily.</text>
</comment>
<evidence type="ECO:0000259" key="19">
    <source>
        <dbReference type="PROSITE" id="PS50600"/>
    </source>
</evidence>
<dbReference type="Gene3D" id="3.40.395.10">
    <property type="entry name" value="Adenoviral Proteinase, Chain A"/>
    <property type="match status" value="1"/>
</dbReference>
<feature type="region of interest" description="Disordered" evidence="18">
    <location>
        <begin position="223"/>
        <end position="335"/>
    </location>
</feature>
<dbReference type="EMBL" id="NCVQ01000002">
    <property type="protein sequence ID" value="PWZ46143.1"/>
    <property type="molecule type" value="Genomic_DNA"/>
</dbReference>
<feature type="binding site" evidence="15">
    <location>
        <position position="536"/>
    </location>
    <ligand>
        <name>ATP</name>
        <dbReference type="ChEBI" id="CHEBI:30616"/>
    </ligand>
</feature>
<dbReference type="GO" id="GO:0005524">
    <property type="term" value="F:ATP binding"/>
    <property type="evidence" value="ECO:0007669"/>
    <property type="project" value="UniProtKB-UniRule"/>
</dbReference>
<reference evidence="20 21" key="1">
    <citation type="journal article" date="2018" name="Nat. Genet.">
        <title>Extensive intraspecific gene order and gene structural variations between Mo17 and other maize genomes.</title>
        <authorList>
            <person name="Sun S."/>
            <person name="Zhou Y."/>
            <person name="Chen J."/>
            <person name="Shi J."/>
            <person name="Zhao H."/>
            <person name="Zhao H."/>
            <person name="Song W."/>
            <person name="Zhang M."/>
            <person name="Cui Y."/>
            <person name="Dong X."/>
            <person name="Liu H."/>
            <person name="Ma X."/>
            <person name="Jiao Y."/>
            <person name="Wang B."/>
            <person name="Wei X."/>
            <person name="Stein J.C."/>
            <person name="Glaubitz J.C."/>
            <person name="Lu F."/>
            <person name="Yu G."/>
            <person name="Liang C."/>
            <person name="Fengler K."/>
            <person name="Li B."/>
            <person name="Rafalski A."/>
            <person name="Schnable P.S."/>
            <person name="Ware D.H."/>
            <person name="Buckler E.S."/>
            <person name="Lai J."/>
        </authorList>
    </citation>
    <scope>NUCLEOTIDE SEQUENCE [LARGE SCALE GENOMIC DNA]</scope>
    <source>
        <strain evidence="21">cv. Missouri 17</strain>
        <tissue evidence="20">Seedling</tissue>
    </source>
</reference>
<dbReference type="GO" id="GO:0000287">
    <property type="term" value="F:magnesium ion binding"/>
    <property type="evidence" value="ECO:0007669"/>
    <property type="project" value="UniProtKB-UniRule"/>
</dbReference>
<evidence type="ECO:0000256" key="17">
    <source>
        <dbReference type="RuleBase" id="RU362033"/>
    </source>
</evidence>
<evidence type="ECO:0000256" key="4">
    <source>
        <dbReference type="ARBA" id="ARBA00022670"/>
    </source>
</evidence>
<evidence type="ECO:0000256" key="16">
    <source>
        <dbReference type="PIRSR" id="PIRSR606539-3"/>
    </source>
</evidence>
<proteinExistence type="inferred from homology"/>
<dbReference type="AlphaFoldDB" id="A0A3L6GC60"/>
<gene>
    <name evidence="20" type="ORF">Zm00014a_041003</name>
</gene>
<dbReference type="EC" id="7.6.2.1" evidence="17"/>
<dbReference type="InterPro" id="IPR006539">
    <property type="entry name" value="P-type_ATPase_IV"/>
</dbReference>
<feature type="binding site" evidence="16">
    <location>
        <position position="655"/>
    </location>
    <ligand>
        <name>Mg(2+)</name>
        <dbReference type="ChEBI" id="CHEBI:18420"/>
    </ligand>
</feature>
<comment type="caution">
    <text evidence="17">Lacks conserved residue(s) required for the propagation of feature annotation.</text>
</comment>
<comment type="caution">
    <text evidence="20">The sequence shown here is derived from an EMBL/GenBank/DDBJ whole genome shotgun (WGS) entry which is preliminary data.</text>
</comment>
<keyword evidence="13 17" id="KW-0472">Membrane</keyword>
<dbReference type="Gene3D" id="3.40.50.1000">
    <property type="entry name" value="HAD superfamily/HAD-like"/>
    <property type="match status" value="1"/>
</dbReference>
<dbReference type="GO" id="GO:0016887">
    <property type="term" value="F:ATP hydrolysis activity"/>
    <property type="evidence" value="ECO:0007669"/>
    <property type="project" value="InterPro"/>
</dbReference>
<dbReference type="PROSITE" id="PS50600">
    <property type="entry name" value="ULP_PROTEASE"/>
    <property type="match status" value="1"/>
</dbReference>
<dbReference type="Pfam" id="PF00702">
    <property type="entry name" value="Hydrolase"/>
    <property type="match status" value="1"/>
</dbReference>
<dbReference type="GO" id="GO:0006508">
    <property type="term" value="P:proteolysis"/>
    <property type="evidence" value="ECO:0007669"/>
    <property type="project" value="UniProtKB-KW"/>
</dbReference>
<comment type="similarity">
    <text evidence="2">Belongs to the peptidase C48 family.</text>
</comment>